<proteinExistence type="predicted"/>
<evidence type="ECO:0000313" key="10">
    <source>
        <dbReference type="Proteomes" id="UP000267804"/>
    </source>
</evidence>
<reference evidence="9 10" key="1">
    <citation type="submission" date="2017-10" db="EMBL/GenBank/DDBJ databases">
        <title>Integration of genomic and chemical information greatly accelerates assignment of the full stereostructure of myelolactone, a potent inhibitor of myeloma from a marine-derived Micromonospora.</title>
        <authorList>
            <person name="Kim M.C."/>
            <person name="Machado H."/>
            <person name="Jensen P.R."/>
            <person name="Fenical W."/>
        </authorList>
    </citation>
    <scope>NUCLEOTIDE SEQUENCE [LARGE SCALE GENOMIC DNA]</scope>
    <source>
        <strain evidence="9 10">CNY-010</strain>
    </source>
</reference>
<feature type="transmembrane region" description="Helical" evidence="7">
    <location>
        <begin position="278"/>
        <end position="303"/>
    </location>
</feature>
<dbReference type="RefSeq" id="WP_120568532.1">
    <property type="nucleotide sequence ID" value="NZ_CP024087.1"/>
</dbReference>
<feature type="transmembrane region" description="Helical" evidence="7">
    <location>
        <begin position="435"/>
        <end position="455"/>
    </location>
</feature>
<dbReference type="GO" id="GO:0022857">
    <property type="term" value="F:transmembrane transporter activity"/>
    <property type="evidence" value="ECO:0007669"/>
    <property type="project" value="InterPro"/>
</dbReference>
<dbReference type="SUPFAM" id="SSF103473">
    <property type="entry name" value="MFS general substrate transporter"/>
    <property type="match status" value="1"/>
</dbReference>
<organism evidence="9 10">
    <name type="scientific">Micromonospora tulbaghiae</name>
    <dbReference type="NCBI Taxonomy" id="479978"/>
    <lineage>
        <taxon>Bacteria</taxon>
        <taxon>Bacillati</taxon>
        <taxon>Actinomycetota</taxon>
        <taxon>Actinomycetes</taxon>
        <taxon>Micromonosporales</taxon>
        <taxon>Micromonosporaceae</taxon>
        <taxon>Micromonospora</taxon>
    </lineage>
</organism>
<feature type="transmembrane region" description="Helical" evidence="7">
    <location>
        <begin position="315"/>
        <end position="336"/>
    </location>
</feature>
<keyword evidence="2" id="KW-0813">Transport</keyword>
<dbReference type="Gene3D" id="1.20.1250.20">
    <property type="entry name" value="MFS general substrate transporter like domains"/>
    <property type="match status" value="1"/>
</dbReference>
<feature type="domain" description="Major facilitator superfamily (MFS) profile" evidence="8">
    <location>
        <begin position="23"/>
        <end position="459"/>
    </location>
</feature>
<evidence type="ECO:0000256" key="4">
    <source>
        <dbReference type="ARBA" id="ARBA00022692"/>
    </source>
</evidence>
<evidence type="ECO:0000256" key="5">
    <source>
        <dbReference type="ARBA" id="ARBA00022989"/>
    </source>
</evidence>
<accession>A0A386WGU5</accession>
<evidence type="ECO:0000313" key="9">
    <source>
        <dbReference type="EMBL" id="AYF25954.1"/>
    </source>
</evidence>
<dbReference type="AlphaFoldDB" id="A0A386WGU5"/>
<protein>
    <recommendedName>
        <fullName evidence="8">Major facilitator superfamily (MFS) profile domain-containing protein</fullName>
    </recommendedName>
</protein>
<dbReference type="CDD" id="cd17321">
    <property type="entry name" value="MFS_MMR_MDR_like"/>
    <property type="match status" value="1"/>
</dbReference>
<sequence>MRQATTGPSATPAPAVVAHRWPTALVLASAMFLVLFDSLAVATALPRIGAEFRLGPGRLQWVVTLYSLSIGGLLLLGGRLCDLWGRRRLIVVSLALATLGSALAGLATALLPLLLGRVLQGAGAALAIPATLASAATYFPDEPWRSRVFAVVAAAANTAGLAGAIVGGLITSHLGWRWVFLATVPVGLVAMAAARVLLPASRPEPGGRQRLDLAGAVLATGMLLALIFGANRIAESGPDPVALGAVAASGVLLFLLVRIERRVADPLVRPALLRSRPLAAGCLAFAAHSGAYAVVVVVGSLYLQEVHGLSPAGAGLVLAPVLLGALVSAAPAGALIRRFGARRVVAVALALCAVTLALVAVSAGGPLILVTTILVAWGLSAGPIYVGLTRVCVGDAPPGDQGTASAVFESTTHVAGAISVAVFLTLLAAGVGYGVVQFVGAVAGGLGVLALLLIMPAGEPGTAPKPAPQRVAAR</sequence>
<dbReference type="GO" id="GO:0005886">
    <property type="term" value="C:plasma membrane"/>
    <property type="evidence" value="ECO:0007669"/>
    <property type="project" value="UniProtKB-SubCell"/>
</dbReference>
<dbReference type="Gene3D" id="1.20.1720.10">
    <property type="entry name" value="Multidrug resistance protein D"/>
    <property type="match status" value="1"/>
</dbReference>
<evidence type="ECO:0000259" key="8">
    <source>
        <dbReference type="PROSITE" id="PS50850"/>
    </source>
</evidence>
<feature type="transmembrane region" description="Helical" evidence="7">
    <location>
        <begin position="176"/>
        <end position="198"/>
    </location>
</feature>
<feature type="transmembrane region" description="Helical" evidence="7">
    <location>
        <begin position="121"/>
        <end position="139"/>
    </location>
</feature>
<dbReference type="Proteomes" id="UP000267804">
    <property type="component" value="Chromosome"/>
</dbReference>
<dbReference type="InterPro" id="IPR020846">
    <property type="entry name" value="MFS_dom"/>
</dbReference>
<dbReference type="InterPro" id="IPR036259">
    <property type="entry name" value="MFS_trans_sf"/>
</dbReference>
<dbReference type="Pfam" id="PF07690">
    <property type="entry name" value="MFS_1"/>
    <property type="match status" value="1"/>
</dbReference>
<gene>
    <name evidence="9" type="ORF">CSH63_00440</name>
</gene>
<name>A0A386WGU5_9ACTN</name>
<keyword evidence="6 7" id="KW-0472">Membrane</keyword>
<feature type="transmembrane region" description="Helical" evidence="7">
    <location>
        <begin position="21"/>
        <end position="46"/>
    </location>
</feature>
<keyword evidence="5 7" id="KW-1133">Transmembrane helix</keyword>
<evidence type="ECO:0000256" key="2">
    <source>
        <dbReference type="ARBA" id="ARBA00022448"/>
    </source>
</evidence>
<feature type="transmembrane region" description="Helical" evidence="7">
    <location>
        <begin position="210"/>
        <end position="228"/>
    </location>
</feature>
<comment type="subcellular location">
    <subcellularLocation>
        <location evidence="1">Cell membrane</location>
        <topology evidence="1">Multi-pass membrane protein</topology>
    </subcellularLocation>
</comment>
<dbReference type="EMBL" id="CP024087">
    <property type="protein sequence ID" value="AYF25954.1"/>
    <property type="molecule type" value="Genomic_DNA"/>
</dbReference>
<feature type="transmembrane region" description="Helical" evidence="7">
    <location>
        <begin position="407"/>
        <end position="429"/>
    </location>
</feature>
<feature type="transmembrane region" description="Helical" evidence="7">
    <location>
        <begin position="89"/>
        <end position="115"/>
    </location>
</feature>
<evidence type="ECO:0000256" key="3">
    <source>
        <dbReference type="ARBA" id="ARBA00022475"/>
    </source>
</evidence>
<keyword evidence="3" id="KW-1003">Cell membrane</keyword>
<dbReference type="KEGG" id="mtua:CSH63_00440"/>
<feature type="transmembrane region" description="Helical" evidence="7">
    <location>
        <begin position="343"/>
        <end position="361"/>
    </location>
</feature>
<evidence type="ECO:0000256" key="7">
    <source>
        <dbReference type="SAM" id="Phobius"/>
    </source>
</evidence>
<feature type="transmembrane region" description="Helical" evidence="7">
    <location>
        <begin position="148"/>
        <end position="170"/>
    </location>
</feature>
<feature type="transmembrane region" description="Helical" evidence="7">
    <location>
        <begin position="58"/>
        <end position="77"/>
    </location>
</feature>
<keyword evidence="4 7" id="KW-0812">Transmembrane</keyword>
<feature type="transmembrane region" description="Helical" evidence="7">
    <location>
        <begin position="240"/>
        <end position="257"/>
    </location>
</feature>
<dbReference type="PANTHER" id="PTHR42718">
    <property type="entry name" value="MAJOR FACILITATOR SUPERFAMILY MULTIDRUG TRANSPORTER MFSC"/>
    <property type="match status" value="1"/>
</dbReference>
<evidence type="ECO:0000256" key="1">
    <source>
        <dbReference type="ARBA" id="ARBA00004651"/>
    </source>
</evidence>
<evidence type="ECO:0000256" key="6">
    <source>
        <dbReference type="ARBA" id="ARBA00023136"/>
    </source>
</evidence>
<dbReference type="InterPro" id="IPR011701">
    <property type="entry name" value="MFS"/>
</dbReference>
<dbReference type="PROSITE" id="PS50850">
    <property type="entry name" value="MFS"/>
    <property type="match status" value="1"/>
</dbReference>
<dbReference type="PANTHER" id="PTHR42718:SF46">
    <property type="entry name" value="BLR6921 PROTEIN"/>
    <property type="match status" value="1"/>
</dbReference>